<name>A0A1Y3GDM4_9EURY</name>
<reference evidence="1 2" key="1">
    <citation type="submission" date="2016-12" db="EMBL/GenBank/DDBJ databases">
        <title>Discovery of methanogenic haloarchaea.</title>
        <authorList>
            <person name="Sorokin D.Y."/>
            <person name="Makarova K.S."/>
            <person name="Abbas B."/>
            <person name="Ferrer M."/>
            <person name="Golyshin P.N."/>
        </authorList>
    </citation>
    <scope>NUCLEOTIDE SEQUENCE [LARGE SCALE GENOMIC DNA]</scope>
    <source>
        <strain evidence="1">AMET1</strain>
    </source>
</reference>
<dbReference type="AlphaFoldDB" id="A0A1Y3GDM4"/>
<evidence type="ECO:0000313" key="2">
    <source>
        <dbReference type="Proteomes" id="UP000195137"/>
    </source>
</evidence>
<dbReference type="OrthoDB" id="350069at2157"/>
<proteinExistence type="predicted"/>
<protein>
    <submittedName>
        <fullName evidence="1">Uncharacterized protein</fullName>
    </submittedName>
</protein>
<dbReference type="RefSeq" id="WP_086637590.1">
    <property type="nucleotide sequence ID" value="NZ_MRZU01000004.1"/>
</dbReference>
<dbReference type="EMBL" id="MRZU01000004">
    <property type="protein sequence ID" value="OUJ18304.1"/>
    <property type="molecule type" value="Genomic_DNA"/>
</dbReference>
<accession>A0A1Y3GDM4</accession>
<sequence>MPHQNILSENEERKEAKIFYREVKPDYTSEIKNKNLTSYSDIKDIKKLLKDIKRKLRYPTKIKDSKMNEAHKNWVKQILEEESKEDNLLEYRIIKDLLREFCDHLQKRQREKGKYAMLILYGSSILLTHVKAEKGLSIREGEEKIELIKRFLDIDNILSAALFEGENGELEFSHFTDTGSTTFRDFIGVAERKFHYKRKNVRIISFYEGTSGIECKFEFSNNELKEKWIQNNKIKISGRKLKLNNHQHHIKEISWGNKNYSNPNFFKSEFKEYIYGLENQKKHYKELRKIKDSSSFFSDIIDYKEFVEIQKKDDKKIKEKGNIPQDIHILYADKHIDIDSNFAKKILRDIVYGNKCSIFHPSENIASKELEINNVSLLNIEKTNLAPEYLNFLDKLHNNILNIEGETISWILGFVWLHMISQEVNEQFNSGINQIIKLQHGFTKRNKTITTKENSLIEYKDRDDLSKDKPFSSIIDNIEKESREINYKVFLWGIDEESRSIDGLRKQRWGDDRIDSLEEKVNRDLDDRNTEVSKFYLFSVPIGEKNQKCILVGVFYN</sequence>
<dbReference type="Proteomes" id="UP000195137">
    <property type="component" value="Unassembled WGS sequence"/>
</dbReference>
<gene>
    <name evidence="1" type="ORF">AMET1_1215</name>
</gene>
<comment type="caution">
    <text evidence="1">The sequence shown here is derived from an EMBL/GenBank/DDBJ whole genome shotgun (WGS) entry which is preliminary data.</text>
</comment>
<organism evidence="1 2">
    <name type="scientific">Methanonatronarchaeum thermophilum</name>
    <dbReference type="NCBI Taxonomy" id="1927129"/>
    <lineage>
        <taxon>Archaea</taxon>
        <taxon>Methanobacteriati</taxon>
        <taxon>Methanobacteriota</taxon>
        <taxon>Methanonatronarchaeia</taxon>
        <taxon>Methanonatronarchaeales</taxon>
        <taxon>Methanonatronarchaeaceae</taxon>
        <taxon>Methanonatronarchaeum</taxon>
    </lineage>
</organism>
<keyword evidence="2" id="KW-1185">Reference proteome</keyword>
<evidence type="ECO:0000313" key="1">
    <source>
        <dbReference type="EMBL" id="OUJ18304.1"/>
    </source>
</evidence>